<feature type="region of interest" description="Disordered" evidence="1">
    <location>
        <begin position="1089"/>
        <end position="1126"/>
    </location>
</feature>
<feature type="compositionally biased region" description="Low complexity" evidence="1">
    <location>
        <begin position="174"/>
        <end position="187"/>
    </location>
</feature>
<dbReference type="EMBL" id="JAPDMQ010000117">
    <property type="protein sequence ID" value="KAK0534401.1"/>
    <property type="molecule type" value="Genomic_DNA"/>
</dbReference>
<evidence type="ECO:0000313" key="2">
    <source>
        <dbReference type="EMBL" id="KAK0534401.1"/>
    </source>
</evidence>
<feature type="region of interest" description="Disordered" evidence="1">
    <location>
        <begin position="224"/>
        <end position="729"/>
    </location>
</feature>
<feature type="compositionally biased region" description="Polar residues" evidence="1">
    <location>
        <begin position="806"/>
        <end position="818"/>
    </location>
</feature>
<feature type="compositionally biased region" description="Polar residues" evidence="1">
    <location>
        <begin position="445"/>
        <end position="455"/>
    </location>
</feature>
<feature type="compositionally biased region" description="Low complexity" evidence="1">
    <location>
        <begin position="710"/>
        <end position="723"/>
    </location>
</feature>
<feature type="compositionally biased region" description="Low complexity" evidence="1">
    <location>
        <begin position="1043"/>
        <end position="1074"/>
    </location>
</feature>
<sequence>MGDLYLRSNMLAPYPMGAFPSALPRPGIMLRGPDRRSRLIQLPPTYMDLVEKAASIFSINRATHDITIVLVEDEDCEIAEESLSVLHDRERLLVKVHPRPGTEPMMLAYQTSSAMAGPSQRRDQLHLEPPPAPSPALLDLQPIDHQEHNPSLPAPAPAAPALSAPVQPAPPASQSPSSASKSPLPSAMKVKTCPIQANLTLGSTSAHTSLNSATGVAAPLIQTSSRSSSSSSSTSSSSAASTQLSPSPSAPSAPSASSPAGSSSNGLGVNLPQRRKRDVRKERKKHAQRTIAREKAAMEAEAEAAAQAVLSPSSSQSGANGSGGTPTGSQSRRRISFVGVPDESDEDDRDGREASQLLGAVTSPAKVELDEVGGTASKTMWDPEDNSDGSQESPAKRRKLNVDAAHAARVQHALIPIANPSPLAAQQRGPTPQEEGGARKDRPDSSSPTVSQGKQKASIPPSPQIRSEQKATAEPANEQGPEQMQSETEQYETSGRSRSPVKPEEPSPAAALQQSPIYLEVSDSEEEEISSASPQRQAVSCSSSTQSSPRIGLPRGRPPSDPRKRAEYEQMKYVYRLQRLQSPDKPGQVASPSPSQELKRRGSSSDAREAPLAESSNMTGQSAIPAPETGPRKPSKHAMASSMDIVGETPPVSPVLEPVVELPSPTSQRTPHAQLATPPAARQLPKMAPASRGGIGATTGRDDGGDSEAARASSAENAAEGGNMEMVTGLSSPTAASAAIRAAVDANKNGFSAATASSSQSSIRNSTINVVAAASNVASRAMEAIKASLAPAEKVEGSVAEAAQAPATQLDSTSQSANAGPLLAYEPTPPPTGHAEPPSGPRSQQPQRVATPPGAKAAPPSFRAPALLSAGPNPAAPASSAVSSSSSTSTQVSAQAVAEDAAQVQARINFEYRNAAQLIDSLMKHPSNEFTQGNSARDFSRFLRGHPQGWLNLLSIRTQVQERLYHGDKFAETRTQDEPLVNLAADLKRSWANMRSFFGSESRQAKNVGELEKFSSEILNEWVKRGAFVATARAANGKGQQGGDDSAGTSASGASALNAGHSAKSRSGSSSGRSTPVLDAKAIQNAARNGGQLPSALGLTTPTAASTNGGDAGRSTTQGAEAAGSGMQHYNRWLEMTRSTAFMAGRMLTSGSNGNGTKASAGAGSSGSGSGAGTGSSFGFAMRNGESPVPSSSG</sequence>
<dbReference type="AlphaFoldDB" id="A0AAN6JS03"/>
<feature type="compositionally biased region" description="Low complexity" evidence="1">
    <location>
        <begin position="654"/>
        <end position="665"/>
    </location>
</feature>
<feature type="compositionally biased region" description="Gly residues" evidence="1">
    <location>
        <begin position="1164"/>
        <end position="1176"/>
    </location>
</feature>
<feature type="compositionally biased region" description="Basic and acidic residues" evidence="1">
    <location>
        <begin position="558"/>
        <end position="570"/>
    </location>
</feature>
<evidence type="ECO:0000256" key="1">
    <source>
        <dbReference type="SAM" id="MobiDB-lite"/>
    </source>
</evidence>
<organism evidence="2 3">
    <name type="scientific">Tilletia horrida</name>
    <dbReference type="NCBI Taxonomy" id="155126"/>
    <lineage>
        <taxon>Eukaryota</taxon>
        <taxon>Fungi</taxon>
        <taxon>Dikarya</taxon>
        <taxon>Basidiomycota</taxon>
        <taxon>Ustilaginomycotina</taxon>
        <taxon>Exobasidiomycetes</taxon>
        <taxon>Tilletiales</taxon>
        <taxon>Tilletiaceae</taxon>
        <taxon>Tilletia</taxon>
    </lineage>
</organism>
<feature type="region of interest" description="Disordered" evidence="1">
    <location>
        <begin position="112"/>
        <end position="187"/>
    </location>
</feature>
<gene>
    <name evidence="2" type="ORF">OC842_002664</name>
</gene>
<feature type="compositionally biased region" description="Polar residues" evidence="1">
    <location>
        <begin position="1098"/>
        <end position="1119"/>
    </location>
</feature>
<evidence type="ECO:0000313" key="3">
    <source>
        <dbReference type="Proteomes" id="UP001176521"/>
    </source>
</evidence>
<feature type="region of interest" description="Disordered" evidence="1">
    <location>
        <begin position="800"/>
        <end position="885"/>
    </location>
</feature>
<dbReference type="Proteomes" id="UP001176521">
    <property type="component" value="Unassembled WGS sequence"/>
</dbReference>
<name>A0AAN6JS03_9BASI</name>
<comment type="caution">
    <text evidence="2">The sequence shown here is derived from an EMBL/GenBank/DDBJ whole genome shotgun (WGS) entry which is preliminary data.</text>
</comment>
<feature type="compositionally biased region" description="Low complexity" evidence="1">
    <location>
        <begin position="864"/>
        <end position="885"/>
    </location>
</feature>
<feature type="compositionally biased region" description="Low complexity" evidence="1">
    <location>
        <begin position="303"/>
        <end position="319"/>
    </location>
</feature>
<accession>A0AAN6JS03</accession>
<feature type="region of interest" description="Disordered" evidence="1">
    <location>
        <begin position="1035"/>
        <end position="1076"/>
    </location>
</feature>
<keyword evidence="3" id="KW-1185">Reference proteome</keyword>
<feature type="compositionally biased region" description="Low complexity" evidence="1">
    <location>
        <begin position="1150"/>
        <end position="1163"/>
    </location>
</feature>
<feature type="compositionally biased region" description="Polar residues" evidence="1">
    <location>
        <begin position="480"/>
        <end position="497"/>
    </location>
</feature>
<feature type="compositionally biased region" description="Basic residues" evidence="1">
    <location>
        <begin position="273"/>
        <end position="288"/>
    </location>
</feature>
<reference evidence="2" key="1">
    <citation type="journal article" date="2023" name="PhytoFront">
        <title>Draft Genome Resources of Seven Strains of Tilletia horrida, Causal Agent of Kernel Smut of Rice.</title>
        <authorList>
            <person name="Khanal S."/>
            <person name="Antony Babu S."/>
            <person name="Zhou X.G."/>
        </authorList>
    </citation>
    <scope>NUCLEOTIDE SEQUENCE</scope>
    <source>
        <strain evidence="2">TX3</strain>
    </source>
</reference>
<feature type="compositionally biased region" description="Low complexity" evidence="1">
    <location>
        <begin position="224"/>
        <end position="264"/>
    </location>
</feature>
<proteinExistence type="predicted"/>
<protein>
    <submittedName>
        <fullName evidence="2">Uncharacterized protein</fullName>
    </submittedName>
</protein>
<feature type="compositionally biased region" description="Low complexity" evidence="1">
    <location>
        <begin position="833"/>
        <end position="848"/>
    </location>
</feature>
<feature type="region of interest" description="Disordered" evidence="1">
    <location>
        <begin position="1147"/>
        <end position="1194"/>
    </location>
</feature>